<organism evidence="2 3">
    <name type="scientific">Trichocladium antarcticum</name>
    <dbReference type="NCBI Taxonomy" id="1450529"/>
    <lineage>
        <taxon>Eukaryota</taxon>
        <taxon>Fungi</taxon>
        <taxon>Dikarya</taxon>
        <taxon>Ascomycota</taxon>
        <taxon>Pezizomycotina</taxon>
        <taxon>Sordariomycetes</taxon>
        <taxon>Sordariomycetidae</taxon>
        <taxon>Sordariales</taxon>
        <taxon>Chaetomiaceae</taxon>
        <taxon>Trichocladium</taxon>
    </lineage>
</organism>
<evidence type="ECO:0008006" key="4">
    <source>
        <dbReference type="Google" id="ProtNLM"/>
    </source>
</evidence>
<dbReference type="EMBL" id="MU853435">
    <property type="protein sequence ID" value="KAK4130530.1"/>
    <property type="molecule type" value="Genomic_DNA"/>
</dbReference>
<feature type="region of interest" description="Disordered" evidence="1">
    <location>
        <begin position="403"/>
        <end position="474"/>
    </location>
</feature>
<evidence type="ECO:0000256" key="1">
    <source>
        <dbReference type="SAM" id="MobiDB-lite"/>
    </source>
</evidence>
<feature type="compositionally biased region" description="Basic and acidic residues" evidence="1">
    <location>
        <begin position="464"/>
        <end position="474"/>
    </location>
</feature>
<dbReference type="Proteomes" id="UP001304895">
    <property type="component" value="Unassembled WGS sequence"/>
</dbReference>
<reference evidence="2" key="1">
    <citation type="journal article" date="2023" name="Mol. Phylogenet. Evol.">
        <title>Genome-scale phylogeny and comparative genomics of the fungal order Sordariales.</title>
        <authorList>
            <person name="Hensen N."/>
            <person name="Bonometti L."/>
            <person name="Westerberg I."/>
            <person name="Brannstrom I.O."/>
            <person name="Guillou S."/>
            <person name="Cros-Aarteil S."/>
            <person name="Calhoun S."/>
            <person name="Haridas S."/>
            <person name="Kuo A."/>
            <person name="Mondo S."/>
            <person name="Pangilinan J."/>
            <person name="Riley R."/>
            <person name="LaButti K."/>
            <person name="Andreopoulos B."/>
            <person name="Lipzen A."/>
            <person name="Chen C."/>
            <person name="Yan M."/>
            <person name="Daum C."/>
            <person name="Ng V."/>
            <person name="Clum A."/>
            <person name="Steindorff A."/>
            <person name="Ohm R.A."/>
            <person name="Martin F."/>
            <person name="Silar P."/>
            <person name="Natvig D.O."/>
            <person name="Lalanne C."/>
            <person name="Gautier V."/>
            <person name="Ament-Velasquez S.L."/>
            <person name="Kruys A."/>
            <person name="Hutchinson M.I."/>
            <person name="Powell A.J."/>
            <person name="Barry K."/>
            <person name="Miller A.N."/>
            <person name="Grigoriev I.V."/>
            <person name="Debuchy R."/>
            <person name="Gladieux P."/>
            <person name="Hiltunen Thoren M."/>
            <person name="Johannesson H."/>
        </authorList>
    </citation>
    <scope>NUCLEOTIDE SEQUENCE</scope>
    <source>
        <strain evidence="2">CBS 123565</strain>
    </source>
</reference>
<dbReference type="GO" id="GO:0006900">
    <property type="term" value="P:vesicle budding from membrane"/>
    <property type="evidence" value="ECO:0007669"/>
    <property type="project" value="TreeGrafter"/>
</dbReference>
<protein>
    <recommendedName>
        <fullName evidence="4">Snf7 family protein</fullName>
    </recommendedName>
</protein>
<feature type="compositionally biased region" description="Basic and acidic residues" evidence="1">
    <location>
        <begin position="403"/>
        <end position="431"/>
    </location>
</feature>
<dbReference type="GO" id="GO:0032511">
    <property type="term" value="P:late endosome to vacuole transport via multivesicular body sorting pathway"/>
    <property type="evidence" value="ECO:0007669"/>
    <property type="project" value="TreeGrafter"/>
</dbReference>
<dbReference type="PANTHER" id="PTHR22761">
    <property type="entry name" value="CHARGED MULTIVESICULAR BODY PROTEIN"/>
    <property type="match status" value="1"/>
</dbReference>
<dbReference type="Pfam" id="PF03357">
    <property type="entry name" value="Snf7"/>
    <property type="match status" value="1"/>
</dbReference>
<keyword evidence="3" id="KW-1185">Reference proteome</keyword>
<dbReference type="GO" id="GO:0005771">
    <property type="term" value="C:multivesicular body"/>
    <property type="evidence" value="ECO:0007669"/>
    <property type="project" value="TreeGrafter"/>
</dbReference>
<dbReference type="GO" id="GO:0009898">
    <property type="term" value="C:cytoplasmic side of plasma membrane"/>
    <property type="evidence" value="ECO:0007669"/>
    <property type="project" value="TreeGrafter"/>
</dbReference>
<accession>A0AAN6UCN0</accession>
<dbReference type="AlphaFoldDB" id="A0AAN6UCN0"/>
<name>A0AAN6UCN0_9PEZI</name>
<reference evidence="2" key="2">
    <citation type="submission" date="2023-05" db="EMBL/GenBank/DDBJ databases">
        <authorList>
            <consortium name="Lawrence Berkeley National Laboratory"/>
            <person name="Steindorff A."/>
            <person name="Hensen N."/>
            <person name="Bonometti L."/>
            <person name="Westerberg I."/>
            <person name="Brannstrom I.O."/>
            <person name="Guillou S."/>
            <person name="Cros-Aarteil S."/>
            <person name="Calhoun S."/>
            <person name="Haridas S."/>
            <person name="Kuo A."/>
            <person name="Mondo S."/>
            <person name="Pangilinan J."/>
            <person name="Riley R."/>
            <person name="Labutti K."/>
            <person name="Andreopoulos B."/>
            <person name="Lipzen A."/>
            <person name="Chen C."/>
            <person name="Yanf M."/>
            <person name="Daum C."/>
            <person name="Ng V."/>
            <person name="Clum A."/>
            <person name="Ohm R."/>
            <person name="Martin F."/>
            <person name="Silar P."/>
            <person name="Natvig D."/>
            <person name="Lalanne C."/>
            <person name="Gautier V."/>
            <person name="Ament-Velasquez S.L."/>
            <person name="Kruys A."/>
            <person name="Hutchinson M.I."/>
            <person name="Powell A.J."/>
            <person name="Barry K."/>
            <person name="Miller A.N."/>
            <person name="Grigoriev I.V."/>
            <person name="Debuchy R."/>
            <person name="Gladieux P."/>
            <person name="Thoren M.H."/>
            <person name="Johannesson H."/>
        </authorList>
    </citation>
    <scope>NUCLEOTIDE SEQUENCE</scope>
    <source>
        <strain evidence="2">CBS 123565</strain>
    </source>
</reference>
<evidence type="ECO:0000313" key="3">
    <source>
        <dbReference type="Proteomes" id="UP001304895"/>
    </source>
</evidence>
<evidence type="ECO:0000313" key="2">
    <source>
        <dbReference type="EMBL" id="KAK4130530.1"/>
    </source>
</evidence>
<dbReference type="GO" id="GO:0000815">
    <property type="term" value="C:ESCRT III complex"/>
    <property type="evidence" value="ECO:0007669"/>
    <property type="project" value="TreeGrafter"/>
</dbReference>
<gene>
    <name evidence="2" type="ORF">BT67DRAFT_215975</name>
</gene>
<proteinExistence type="predicted"/>
<dbReference type="InterPro" id="IPR005024">
    <property type="entry name" value="Snf7_fam"/>
</dbReference>
<dbReference type="Gene3D" id="6.10.140.1230">
    <property type="match status" value="1"/>
</dbReference>
<dbReference type="PANTHER" id="PTHR22761:SF18">
    <property type="entry name" value="SORTING PROTEIN SNF7 FAMILY PROTEIN, PUTATIVE (AFU_ORTHOLOGUE AFUA_2G16692)-RELATED"/>
    <property type="match status" value="1"/>
</dbReference>
<sequence>MNQPLLDYLVEHEPAFRKARLPALYSDFQPQRTLNPDGYQANVSAWRCGLARLVRDGLAPAPRAARPNLLVLHADEPLLRALETKQYGRPLALGAVVREAVAAGDLVPLGPFLTAAESIYRRGGGWSVWNLAGWAMRQLGVADLLLVRRDGVPGGQFVVVGNVEEAGRVFGDGLVDGAPRSRFERTFSRASFCSAFDDRLVEGRRLSEVDMEVLLRFLARDKGVVVYDGDVVRIKNPAVPEPDAITEEDVSIGQLKELLTSLTHQTALLGKRIEELAATAKQAVGKNNRVAALAALRSKKLAESTLGRRFATVAQLEEVAAKIEQAADNVQLVKVMESSGEALRSLHAQVGGAERVEEVVDRLREQMSAVDEVGSILAESAGTVVVDDAEIDDELAELEGDERRKVEEADKARREAQEAREAEEVRKRLEAIEGPPAVVQPEGGEHEDGEKGPGAVEDMMSRMTLEESPSRPAA</sequence>
<comment type="caution">
    <text evidence="2">The sequence shown here is derived from an EMBL/GenBank/DDBJ whole genome shotgun (WGS) entry which is preliminary data.</text>
</comment>